<dbReference type="EMBL" id="FNET01000019">
    <property type="protein sequence ID" value="SDM26380.1"/>
    <property type="molecule type" value="Genomic_DNA"/>
</dbReference>
<gene>
    <name evidence="2" type="ORF">SAMN04488074_1196</name>
</gene>
<feature type="region of interest" description="Disordered" evidence="1">
    <location>
        <begin position="160"/>
        <end position="187"/>
    </location>
</feature>
<protein>
    <submittedName>
        <fullName evidence="2">Uncharacterized protein</fullName>
    </submittedName>
</protein>
<accession>A0A1G9RTH1</accession>
<name>A0A1G9RTH1_9PSEU</name>
<dbReference type="AlphaFoldDB" id="A0A1G9RTH1"/>
<reference evidence="3" key="1">
    <citation type="submission" date="2016-10" db="EMBL/GenBank/DDBJ databases">
        <authorList>
            <person name="Varghese N."/>
            <person name="Submissions S."/>
        </authorList>
    </citation>
    <scope>NUCLEOTIDE SEQUENCE [LARGE SCALE GENOMIC DNA]</scope>
    <source>
        <strain evidence="3">DSM 44796</strain>
    </source>
</reference>
<organism evidence="2 3">
    <name type="scientific">Lentzea albidocapillata subsp. violacea</name>
    <dbReference type="NCBI Taxonomy" id="128104"/>
    <lineage>
        <taxon>Bacteria</taxon>
        <taxon>Bacillati</taxon>
        <taxon>Actinomycetota</taxon>
        <taxon>Actinomycetes</taxon>
        <taxon>Pseudonocardiales</taxon>
        <taxon>Pseudonocardiaceae</taxon>
        <taxon>Lentzea</taxon>
    </lineage>
</organism>
<evidence type="ECO:0000313" key="2">
    <source>
        <dbReference type="EMBL" id="SDM26380.1"/>
    </source>
</evidence>
<dbReference type="Proteomes" id="UP000199682">
    <property type="component" value="Unassembled WGS sequence"/>
</dbReference>
<evidence type="ECO:0000256" key="1">
    <source>
        <dbReference type="SAM" id="MobiDB-lite"/>
    </source>
</evidence>
<sequence length="259" mass="28617">MAPGRHGPHDHSQDRARARRLALFAGLAVAETEFVQLGNFGKCDYLAANPAAVRLSVRDEFRVRAKRDDQSLGQRQELQCFDLQRVRDRARKRLCAQVVQQSFDSHLFRCVRPGMLFCRSGCLPGDSSSMEYELAVERIPSRHARSPEVVVTSVACSHLPRNGASGHGHPEETPHPSSSRSHAHQCRPSPRAVPVALSFSDTIPTAPIRAPASAQCYRGSRYWPPTRPGATRLFVVRQGAGISPPYSGSRHTVTERHAT</sequence>
<evidence type="ECO:0000313" key="3">
    <source>
        <dbReference type="Proteomes" id="UP000199682"/>
    </source>
</evidence>
<proteinExistence type="predicted"/>